<dbReference type="AlphaFoldDB" id="L0DGW1"/>
<gene>
    <name evidence="2" type="ordered locus">Sinac_4303</name>
</gene>
<dbReference type="KEGG" id="saci:Sinac_4303"/>
<protein>
    <submittedName>
        <fullName evidence="2">Uncharacterized protein</fullName>
    </submittedName>
</protein>
<dbReference type="EMBL" id="CP003364">
    <property type="protein sequence ID" value="AGA28502.1"/>
    <property type="molecule type" value="Genomic_DNA"/>
</dbReference>
<dbReference type="Proteomes" id="UP000010798">
    <property type="component" value="Chromosome"/>
</dbReference>
<name>L0DGW1_SINAD</name>
<evidence type="ECO:0000313" key="3">
    <source>
        <dbReference type="Proteomes" id="UP000010798"/>
    </source>
</evidence>
<dbReference type="HOGENOM" id="CLU_2425317_0_0_0"/>
<accession>L0DGW1</accession>
<evidence type="ECO:0000313" key="2">
    <source>
        <dbReference type="EMBL" id="AGA28502.1"/>
    </source>
</evidence>
<reference evidence="2 3" key="1">
    <citation type="submission" date="2012-02" db="EMBL/GenBank/DDBJ databases">
        <title>Complete sequence of chromosome of Singulisphaera acidiphila DSM 18658.</title>
        <authorList>
            <consortium name="US DOE Joint Genome Institute (JGI-PGF)"/>
            <person name="Lucas S."/>
            <person name="Copeland A."/>
            <person name="Lapidus A."/>
            <person name="Glavina del Rio T."/>
            <person name="Dalin E."/>
            <person name="Tice H."/>
            <person name="Bruce D."/>
            <person name="Goodwin L."/>
            <person name="Pitluck S."/>
            <person name="Peters L."/>
            <person name="Ovchinnikova G."/>
            <person name="Chertkov O."/>
            <person name="Kyrpides N."/>
            <person name="Mavromatis K."/>
            <person name="Ivanova N."/>
            <person name="Brettin T."/>
            <person name="Detter J.C."/>
            <person name="Han C."/>
            <person name="Larimer F."/>
            <person name="Land M."/>
            <person name="Hauser L."/>
            <person name="Markowitz V."/>
            <person name="Cheng J.-F."/>
            <person name="Hugenholtz P."/>
            <person name="Woyke T."/>
            <person name="Wu D."/>
            <person name="Tindall B."/>
            <person name="Pomrenke H."/>
            <person name="Brambilla E."/>
            <person name="Klenk H.-P."/>
            <person name="Eisen J.A."/>
        </authorList>
    </citation>
    <scope>NUCLEOTIDE SEQUENCE [LARGE SCALE GENOMIC DNA]</scope>
    <source>
        <strain evidence="3">ATCC BAA-1392 / DSM 18658 / VKM B-2454 / MOB10</strain>
    </source>
</reference>
<evidence type="ECO:0000256" key="1">
    <source>
        <dbReference type="SAM" id="MobiDB-lite"/>
    </source>
</evidence>
<organism evidence="2 3">
    <name type="scientific">Singulisphaera acidiphila (strain ATCC BAA-1392 / DSM 18658 / VKM B-2454 / MOB10)</name>
    <dbReference type="NCBI Taxonomy" id="886293"/>
    <lineage>
        <taxon>Bacteria</taxon>
        <taxon>Pseudomonadati</taxon>
        <taxon>Planctomycetota</taxon>
        <taxon>Planctomycetia</taxon>
        <taxon>Isosphaerales</taxon>
        <taxon>Isosphaeraceae</taxon>
        <taxon>Singulisphaera</taxon>
    </lineage>
</organism>
<feature type="region of interest" description="Disordered" evidence="1">
    <location>
        <begin position="1"/>
        <end position="26"/>
    </location>
</feature>
<sequence length="91" mass="9953">MAAPPCVYPDHPGSQERSSASHNVCPEWLGSNQHDLGTLPGQWAPAHTEANLNTINKQLGITLHWGQPKMQMWSASTDSTMDVACIRQTKS</sequence>
<proteinExistence type="predicted"/>
<keyword evidence="3" id="KW-1185">Reference proteome</keyword>